<sequence>MLNPLLYTVENCVLAFGLAMCLDMGLDLDFDSGAKLCISIHGFIDCCDFLFQYSLADLTHMGFDQLTLGIEK</sequence>
<keyword evidence="2" id="KW-1185">Reference proteome</keyword>
<evidence type="ECO:0000313" key="2">
    <source>
        <dbReference type="Proteomes" id="UP000294963"/>
    </source>
</evidence>
<reference evidence="1 2" key="1">
    <citation type="submission" date="2019-03" db="EMBL/GenBank/DDBJ databases">
        <title>Genomic analyses of the natural microbiome of Caenorhabditis elegans.</title>
        <authorList>
            <person name="Samuel B."/>
        </authorList>
    </citation>
    <scope>NUCLEOTIDE SEQUENCE [LARGE SCALE GENOMIC DNA]</scope>
    <source>
        <strain evidence="1 2">JUb89</strain>
    </source>
</reference>
<accession>A0A4R1XB91</accession>
<comment type="caution">
    <text evidence="1">The sequence shown here is derived from an EMBL/GenBank/DDBJ whole genome shotgun (WGS) entry which is preliminary data.</text>
</comment>
<protein>
    <submittedName>
        <fullName evidence="1">Uncharacterized protein</fullName>
    </submittedName>
</protein>
<gene>
    <name evidence="1" type="ORF">EC844_13420</name>
</gene>
<dbReference type="EMBL" id="SLVJ01000034">
    <property type="protein sequence ID" value="TCM60269.1"/>
    <property type="molecule type" value="Genomic_DNA"/>
</dbReference>
<name>A0A4R1XB91_ACICA</name>
<organism evidence="1 2">
    <name type="scientific">Acinetobacter calcoaceticus</name>
    <dbReference type="NCBI Taxonomy" id="471"/>
    <lineage>
        <taxon>Bacteria</taxon>
        <taxon>Pseudomonadati</taxon>
        <taxon>Pseudomonadota</taxon>
        <taxon>Gammaproteobacteria</taxon>
        <taxon>Moraxellales</taxon>
        <taxon>Moraxellaceae</taxon>
        <taxon>Acinetobacter</taxon>
        <taxon>Acinetobacter calcoaceticus/baumannii complex</taxon>
    </lineage>
</organism>
<dbReference type="AlphaFoldDB" id="A0A4R1XB91"/>
<dbReference type="Proteomes" id="UP000294963">
    <property type="component" value="Unassembled WGS sequence"/>
</dbReference>
<evidence type="ECO:0000313" key="1">
    <source>
        <dbReference type="EMBL" id="TCM60269.1"/>
    </source>
</evidence>
<proteinExistence type="predicted"/>